<keyword evidence="2" id="KW-0378">Hydrolase</keyword>
<evidence type="ECO:0000259" key="1">
    <source>
        <dbReference type="PROSITE" id="PS50967"/>
    </source>
</evidence>
<organism evidence="2">
    <name type="scientific">uncultured Acidimicrobiales bacterium</name>
    <dbReference type="NCBI Taxonomy" id="310071"/>
    <lineage>
        <taxon>Bacteria</taxon>
        <taxon>Bacillati</taxon>
        <taxon>Actinomycetota</taxon>
        <taxon>Acidimicrobiia</taxon>
        <taxon>Acidimicrobiales</taxon>
        <taxon>environmental samples</taxon>
    </lineage>
</organism>
<feature type="domain" description="HRDC" evidence="1">
    <location>
        <begin position="218"/>
        <end position="299"/>
    </location>
</feature>
<dbReference type="SUPFAM" id="SSF47819">
    <property type="entry name" value="HRDC-like"/>
    <property type="match status" value="2"/>
</dbReference>
<dbReference type="GO" id="GO:0000166">
    <property type="term" value="F:nucleotide binding"/>
    <property type="evidence" value="ECO:0007669"/>
    <property type="project" value="InterPro"/>
</dbReference>
<reference evidence="2" key="1">
    <citation type="submission" date="2020-02" db="EMBL/GenBank/DDBJ databases">
        <authorList>
            <person name="Meier V. D."/>
        </authorList>
    </citation>
    <scope>NUCLEOTIDE SEQUENCE</scope>
    <source>
        <strain evidence="2">AVDCRST_MAG50</strain>
    </source>
</reference>
<dbReference type="InterPro" id="IPR044876">
    <property type="entry name" value="HRDC_dom_sf"/>
</dbReference>
<dbReference type="InterPro" id="IPR051086">
    <property type="entry name" value="RNase_D-like"/>
</dbReference>
<evidence type="ECO:0000313" key="2">
    <source>
        <dbReference type="EMBL" id="CAA9214935.1"/>
    </source>
</evidence>
<dbReference type="CDD" id="cd06142">
    <property type="entry name" value="RNaseD_exo"/>
    <property type="match status" value="1"/>
</dbReference>
<dbReference type="SMART" id="SM00474">
    <property type="entry name" value="35EXOc"/>
    <property type="match status" value="1"/>
</dbReference>
<dbReference type="InterPro" id="IPR002562">
    <property type="entry name" value="3'-5'_exonuclease_dom"/>
</dbReference>
<dbReference type="InterPro" id="IPR036397">
    <property type="entry name" value="RNaseH_sf"/>
</dbReference>
<dbReference type="GO" id="GO:0003676">
    <property type="term" value="F:nucleic acid binding"/>
    <property type="evidence" value="ECO:0007669"/>
    <property type="project" value="InterPro"/>
</dbReference>
<dbReference type="GO" id="GO:0008408">
    <property type="term" value="F:3'-5' exonuclease activity"/>
    <property type="evidence" value="ECO:0007669"/>
    <property type="project" value="InterPro"/>
</dbReference>
<dbReference type="PANTHER" id="PTHR47649">
    <property type="entry name" value="RIBONUCLEASE D"/>
    <property type="match status" value="1"/>
</dbReference>
<proteinExistence type="predicted"/>
<dbReference type="GO" id="GO:0006139">
    <property type="term" value="P:nucleobase-containing compound metabolic process"/>
    <property type="evidence" value="ECO:0007669"/>
    <property type="project" value="InterPro"/>
</dbReference>
<gene>
    <name evidence="2" type="ORF">AVDCRST_MAG50-406</name>
</gene>
<dbReference type="PROSITE" id="PS50967">
    <property type="entry name" value="HRDC"/>
    <property type="match status" value="1"/>
</dbReference>
<dbReference type="GO" id="GO:0004525">
    <property type="term" value="F:ribonuclease III activity"/>
    <property type="evidence" value="ECO:0007669"/>
    <property type="project" value="UniProtKB-EC"/>
</dbReference>
<sequence length="422" mass="46395">MIGEPARDDLARSAEWIDTPEGLADVIRALRSEPRYALDTEFHRERTYFPKLALVQLAWPGRLVLVDPLAVDLAPFAEVLEGPAVAVLHAADQDLEILQLACGRTPARLFDTQVAAGFLGFSSASLVSLVERLIGARILKGDRLTDWIRRPLTDSQRLYAASDVLHLLQLHDLLIEKLEGCGRLSWAEDECQRLLERARSGQDPETAWWRIKDSRSLRGPARGIAQELAAWRERRAAELDRPSRMVLSDMALLGIANRRPSGEQDLKDIRGLDARQLKGAALAGVLEAVRTGAALGKDQVRVPPVDDFDRQLRPAVTLVSAWVGQLALDLRIDPALLATRADLQAFLRSDPGGRLAAGWRRELVGEPIRRLVEGDAALAFRPGRGDLVLEARSREEIVVQAAVPDFATPETPGGEPEVVTPA</sequence>
<name>A0A6J4H6T6_9ACTN</name>
<dbReference type="Gene3D" id="1.10.150.80">
    <property type="entry name" value="HRDC domain"/>
    <property type="match status" value="1"/>
</dbReference>
<dbReference type="InterPro" id="IPR010997">
    <property type="entry name" value="HRDC-like_sf"/>
</dbReference>
<dbReference type="SUPFAM" id="SSF53098">
    <property type="entry name" value="Ribonuclease H-like"/>
    <property type="match status" value="1"/>
</dbReference>
<dbReference type="EC" id="3.1.26.3" evidence="2"/>
<dbReference type="EMBL" id="CADCTF010000013">
    <property type="protein sequence ID" value="CAA9214935.1"/>
    <property type="molecule type" value="Genomic_DNA"/>
</dbReference>
<dbReference type="InterPro" id="IPR012337">
    <property type="entry name" value="RNaseH-like_sf"/>
</dbReference>
<dbReference type="Gene3D" id="3.30.420.10">
    <property type="entry name" value="Ribonuclease H-like superfamily/Ribonuclease H"/>
    <property type="match status" value="1"/>
</dbReference>
<accession>A0A6J4H6T6</accession>
<protein>
    <submittedName>
        <fullName evidence="2">Ribonuclease D</fullName>
        <ecNumber evidence="2">3.1.26.3</ecNumber>
    </submittedName>
</protein>
<dbReference type="Pfam" id="PF01612">
    <property type="entry name" value="DNA_pol_A_exo1"/>
    <property type="match status" value="1"/>
</dbReference>
<dbReference type="PANTHER" id="PTHR47649:SF1">
    <property type="entry name" value="RIBONUCLEASE D"/>
    <property type="match status" value="1"/>
</dbReference>
<dbReference type="InterPro" id="IPR002121">
    <property type="entry name" value="HRDC_dom"/>
</dbReference>
<dbReference type="AlphaFoldDB" id="A0A6J4H6T6"/>
<dbReference type="Pfam" id="PF00570">
    <property type="entry name" value="HRDC"/>
    <property type="match status" value="1"/>
</dbReference>